<dbReference type="NCBIfam" id="TIGR04424">
    <property type="entry name" value="metallo_McbB"/>
    <property type="match status" value="1"/>
</dbReference>
<keyword evidence="2" id="KW-1185">Reference proteome</keyword>
<sequence>MKYVVNPYLIYELEDENTTIIQTKDNSFATKNEVLVNFLRYMEENKIGNITFNDFMVIFKEENIANESIKFLMDSSIIKEENSTYLSSINDIVIFSNSSKFLELSRDIWKEDHEIRSLDEFKDQNHEDKLIIVCLDPFSLQKLKEIVSFINKDSTNVYKFVFAYNHSLYLSNYYSPRWGNPCPLCFFYSIESQLRGSQSGKNNLNFQVMVDLFYNEKGFFQYDGLLNKSDWLPVINQLHKEKKMSKANYSIIDDVLKIDLNDFSLSYDTCYFWEMCDCYE</sequence>
<evidence type="ECO:0000313" key="2">
    <source>
        <dbReference type="Proteomes" id="UP000254807"/>
    </source>
</evidence>
<dbReference type="Proteomes" id="UP000254807">
    <property type="component" value="Unassembled WGS sequence"/>
</dbReference>
<protein>
    <recommendedName>
        <fullName evidence="3">McbB family protein</fullName>
    </recommendedName>
</protein>
<dbReference type="RefSeq" id="WP_060815239.1">
    <property type="nucleotide sequence ID" value="NZ_JBHULA010000078.1"/>
</dbReference>
<dbReference type="AlphaFoldDB" id="A0A376L5U2"/>
<dbReference type="EMBL" id="UFYW01000002">
    <property type="protein sequence ID" value="STF08745.1"/>
    <property type="molecule type" value="Genomic_DNA"/>
</dbReference>
<dbReference type="InterPro" id="IPR030956">
    <property type="entry name" value="McbB"/>
</dbReference>
<reference evidence="1 2" key="1">
    <citation type="submission" date="2018-06" db="EMBL/GenBank/DDBJ databases">
        <authorList>
            <consortium name="Pathogen Informatics"/>
            <person name="Doyle S."/>
        </authorList>
    </citation>
    <scope>NUCLEOTIDE SEQUENCE [LARGE SCALE GENOMIC DNA]</scope>
    <source>
        <strain evidence="1 2">NCTC12360</strain>
    </source>
</reference>
<gene>
    <name evidence="1" type="ORF">NCTC12360_03739</name>
</gene>
<name>A0A376L5U2_ENTGA</name>
<proteinExistence type="predicted"/>
<accession>A0A376L5U2</accession>
<dbReference type="OrthoDB" id="2621346at2"/>
<evidence type="ECO:0008006" key="3">
    <source>
        <dbReference type="Google" id="ProtNLM"/>
    </source>
</evidence>
<evidence type="ECO:0000313" key="1">
    <source>
        <dbReference type="EMBL" id="STF08745.1"/>
    </source>
</evidence>
<organism evidence="1 2">
    <name type="scientific">Enterococcus gallinarum</name>
    <dbReference type="NCBI Taxonomy" id="1353"/>
    <lineage>
        <taxon>Bacteria</taxon>
        <taxon>Bacillati</taxon>
        <taxon>Bacillota</taxon>
        <taxon>Bacilli</taxon>
        <taxon>Lactobacillales</taxon>
        <taxon>Enterococcaceae</taxon>
        <taxon>Enterococcus</taxon>
    </lineage>
</organism>